<organism evidence="6 7">
    <name type="scientific">Chrysochromulina tobinii</name>
    <dbReference type="NCBI Taxonomy" id="1460289"/>
    <lineage>
        <taxon>Eukaryota</taxon>
        <taxon>Haptista</taxon>
        <taxon>Haptophyta</taxon>
        <taxon>Prymnesiophyceae</taxon>
        <taxon>Prymnesiales</taxon>
        <taxon>Chrysochromulinaceae</taxon>
        <taxon>Chrysochromulina</taxon>
    </lineage>
</organism>
<evidence type="ECO:0000256" key="1">
    <source>
        <dbReference type="ARBA" id="ARBA00022723"/>
    </source>
</evidence>
<dbReference type="SMART" id="SM00054">
    <property type="entry name" value="EFh"/>
    <property type="match status" value="6"/>
</dbReference>
<reference evidence="7" key="1">
    <citation type="journal article" date="2015" name="PLoS Genet.">
        <title>Genome Sequence and Transcriptome Analyses of Chrysochromulina tobin: Metabolic Tools for Enhanced Algal Fitness in the Prominent Order Prymnesiales (Haptophyceae).</title>
        <authorList>
            <person name="Hovde B.T."/>
            <person name="Deodato C.R."/>
            <person name="Hunsperger H.M."/>
            <person name="Ryken S.A."/>
            <person name="Yost W."/>
            <person name="Jha R.K."/>
            <person name="Patterson J."/>
            <person name="Monnat R.J. Jr."/>
            <person name="Barlow S.B."/>
            <person name="Starkenburg S.R."/>
            <person name="Cattolico R.A."/>
        </authorList>
    </citation>
    <scope>NUCLEOTIDE SEQUENCE</scope>
    <source>
        <strain evidence="7">CCMP291</strain>
    </source>
</reference>
<feature type="domain" description="EF-hand" evidence="5">
    <location>
        <begin position="360"/>
        <end position="395"/>
    </location>
</feature>
<dbReference type="InterPro" id="IPR002048">
    <property type="entry name" value="EF_hand_dom"/>
</dbReference>
<dbReference type="Proteomes" id="UP000037460">
    <property type="component" value="Unassembled WGS sequence"/>
</dbReference>
<evidence type="ECO:0000256" key="2">
    <source>
        <dbReference type="ARBA" id="ARBA00022737"/>
    </source>
</evidence>
<feature type="domain" description="EF-hand" evidence="5">
    <location>
        <begin position="514"/>
        <end position="549"/>
    </location>
</feature>
<dbReference type="PROSITE" id="PS50222">
    <property type="entry name" value="EF_HAND_2"/>
    <property type="match status" value="6"/>
</dbReference>
<dbReference type="InterPro" id="IPR051581">
    <property type="entry name" value="Ca-bind"/>
</dbReference>
<gene>
    <name evidence="6" type="ORF">Ctob_013549</name>
</gene>
<dbReference type="Gene3D" id="1.10.238.10">
    <property type="entry name" value="EF-hand"/>
    <property type="match status" value="3"/>
</dbReference>
<protein>
    <recommendedName>
        <fullName evidence="5">EF-hand domain-containing protein</fullName>
    </recommendedName>
</protein>
<evidence type="ECO:0000313" key="7">
    <source>
        <dbReference type="Proteomes" id="UP000037460"/>
    </source>
</evidence>
<dbReference type="EMBL" id="JWZX01001358">
    <property type="protein sequence ID" value="KOO33997.1"/>
    <property type="molecule type" value="Genomic_DNA"/>
</dbReference>
<evidence type="ECO:0000256" key="3">
    <source>
        <dbReference type="ARBA" id="ARBA00022837"/>
    </source>
</evidence>
<feature type="domain" description="EF-hand" evidence="5">
    <location>
        <begin position="474"/>
        <end position="509"/>
    </location>
</feature>
<dbReference type="PANTHER" id="PTHR34524:SF6">
    <property type="entry name" value="CALCYPHOSINE LIKE"/>
    <property type="match status" value="1"/>
</dbReference>
<evidence type="ECO:0000259" key="5">
    <source>
        <dbReference type="PROSITE" id="PS50222"/>
    </source>
</evidence>
<feature type="domain" description="EF-hand" evidence="5">
    <location>
        <begin position="44"/>
        <end position="79"/>
    </location>
</feature>
<feature type="domain" description="EF-hand" evidence="5">
    <location>
        <begin position="84"/>
        <end position="119"/>
    </location>
</feature>
<keyword evidence="2" id="KW-0677">Repeat</keyword>
<dbReference type="InterPro" id="IPR018247">
    <property type="entry name" value="EF_Hand_1_Ca_BS"/>
</dbReference>
<feature type="compositionally biased region" description="Basic and acidic residues" evidence="4">
    <location>
        <begin position="120"/>
        <end position="129"/>
    </location>
</feature>
<feature type="region of interest" description="Disordered" evidence="4">
    <location>
        <begin position="120"/>
        <end position="141"/>
    </location>
</feature>
<keyword evidence="3" id="KW-0106">Calcium</keyword>
<evidence type="ECO:0000256" key="4">
    <source>
        <dbReference type="SAM" id="MobiDB-lite"/>
    </source>
</evidence>
<name>A0A0M0K5Y8_9EUKA</name>
<keyword evidence="7" id="KW-1185">Reference proteome</keyword>
<dbReference type="Pfam" id="PF13833">
    <property type="entry name" value="EF-hand_8"/>
    <property type="match status" value="1"/>
</dbReference>
<proteinExistence type="predicted"/>
<comment type="caution">
    <text evidence="6">The sequence shown here is derived from an EMBL/GenBank/DDBJ whole genome shotgun (WGS) entry which is preliminary data.</text>
</comment>
<dbReference type="GO" id="GO:0005509">
    <property type="term" value="F:calcium ion binding"/>
    <property type="evidence" value="ECO:0007669"/>
    <property type="project" value="InterPro"/>
</dbReference>
<accession>A0A0M0K5Y8</accession>
<dbReference type="SUPFAM" id="SSF47473">
    <property type="entry name" value="EF-hand"/>
    <property type="match status" value="2"/>
</dbReference>
<evidence type="ECO:0000313" key="6">
    <source>
        <dbReference type="EMBL" id="KOO33997.1"/>
    </source>
</evidence>
<keyword evidence="1" id="KW-0479">Metal-binding</keyword>
<sequence>MPPKKRFSFINRVLDVRKGGLSSDEAMEFVAKLNEKINQQLPEGEGDRWFELFKEFDGDASGLLTFDELKFGIRTQLLMDESELSNQKLKALWITLDEDDSGFVESGEFGRFMKREAPKNKDEERRELLRQSSRQKRASLEKDKQLQIADAMLTSSVPTAEMRAELAQAGVALPNDEELAKMATQFSKWTKLYLPDTHQGSAWIKVIQMVGDDISGLLTYDQVRRVVREVFKVKKVVWSENMIKALWCTLDVKNADSIPTMEFGRFVKRADTTTTRAPGWTQKQWTGNSDRLLEVRPGGLSAEECKSVAATINSRVDEMMPGEDWLSLFKAIDEDASGLLSFDEFKQGIRESLKMGTTELSDAQLGALWISIDEDDSGYVETGELYRFLNRIEPKGKDEQRRELIRQSSKRKRALLERAQTQDILDEKLKSSMKTTDMKAELKAKGVPLATEDTMREASFRFVKWTKTYLPDAHQGVAWMKVFKEVDNDASGLLTYDELRIVIRQKFKVPSSEFSEDEIKVLWCALDQDHSDSIKLVEFGRFIKLMNGKMTNFFQKTEDSAADRLFRGLSSLEKGAFFQKHLGKLEEYTGPSTLKLSPRVSEIFRAK</sequence>
<dbReference type="AlphaFoldDB" id="A0A0M0K5Y8"/>
<dbReference type="InterPro" id="IPR011992">
    <property type="entry name" value="EF-hand-dom_pair"/>
</dbReference>
<dbReference type="PROSITE" id="PS00018">
    <property type="entry name" value="EF_HAND_1"/>
    <property type="match status" value="5"/>
</dbReference>
<dbReference type="PANTHER" id="PTHR34524">
    <property type="entry name" value="CALCYPHOSIN"/>
    <property type="match status" value="1"/>
</dbReference>
<feature type="domain" description="EF-hand" evidence="5">
    <location>
        <begin position="320"/>
        <end position="355"/>
    </location>
</feature>
<dbReference type="OrthoDB" id="416789at2759"/>